<dbReference type="Pfam" id="PF13598">
    <property type="entry name" value="DUF4139"/>
    <property type="match status" value="1"/>
</dbReference>
<dbReference type="AlphaFoldDB" id="A0A8H3IVE7"/>
<dbReference type="OrthoDB" id="10068793at2759"/>
<dbReference type="Proteomes" id="UP000664521">
    <property type="component" value="Unassembled WGS sequence"/>
</dbReference>
<sequence length="774" mass="85454">MADINVNRTELAYGTNEITINGITPTADESSIKVEGTGAAVITDMTIDLVENSERFEDVYPSESEDSSSSESESESESDGEPEAVKDLTVQIRKLDRVLRDATEERNSAQGRLTMLDNYAWSLTRSRPDDIEACVDAYQTQRAKAFENHKHGESMFEEHEEELKRLKNQKRKLLQKDKEKKLREKEKKRKEKKAKSKNEKAKEREKQRKAEERLRLRQERSRFWPKKVYKVVLSLDANSGMTPTSSRRGSTDSLQKTPVASQVSKRVISEDKTVEAGKIDILISYITYSASWSPRYDLALDTVSNSGSITYRAEFRNTTSETWRDAKVVLSTSQTSFQGLGELIPTIQPWHIRLGKIFGRSDTDDALFSRSEQDNQYKTRGLFGQKQQLNRSQLFGKSNPQSKWTPAGDSFASANSASIFSKPANTGFGQPAAFGSASGGNLFGSNRTGLAGSSSYTHQPQQQTGSLFAARDFGALQAQPNIALPALQQHSAPEADELEHDIDNDTIAPDTAALAFEESTWEEAGLTETYTVPGTKTIAPSNTTRRHKIATIPLNSITLSHVIVPKLRTAAFLKARLRNTSASTLLKGPVGLTLDGSFLGNTTLPRSSPGEAFVLNLGVDPALNVVYGKPLVRRSQSGVFQKEGSRIYTRSCTLTNTKNKLAVEATVTDQIPVSEDEKLKVEVLVPRGLRREDDQAVKAGVGLINEGTGKKGSTYAEQQGGGAREDKLKWGKATARMKKDGQIEWEVRLNPGQGVKLELEYETKFPGGETIVVA</sequence>
<feature type="region of interest" description="Disordered" evidence="1">
    <location>
        <begin position="58"/>
        <end position="86"/>
    </location>
</feature>
<dbReference type="InterPro" id="IPR037291">
    <property type="entry name" value="DUF4139"/>
</dbReference>
<feature type="compositionally biased region" description="Basic and acidic residues" evidence="1">
    <location>
        <begin position="174"/>
        <end position="185"/>
    </location>
</feature>
<evidence type="ECO:0000259" key="3">
    <source>
        <dbReference type="Pfam" id="PF13600"/>
    </source>
</evidence>
<feature type="region of interest" description="Disordered" evidence="1">
    <location>
        <begin position="152"/>
        <end position="213"/>
    </location>
</feature>
<feature type="compositionally biased region" description="Polar residues" evidence="1">
    <location>
        <begin position="389"/>
        <end position="404"/>
    </location>
</feature>
<organism evidence="4 5">
    <name type="scientific">Heterodermia speciosa</name>
    <dbReference type="NCBI Taxonomy" id="116794"/>
    <lineage>
        <taxon>Eukaryota</taxon>
        <taxon>Fungi</taxon>
        <taxon>Dikarya</taxon>
        <taxon>Ascomycota</taxon>
        <taxon>Pezizomycotina</taxon>
        <taxon>Lecanoromycetes</taxon>
        <taxon>OSLEUM clade</taxon>
        <taxon>Lecanoromycetidae</taxon>
        <taxon>Caliciales</taxon>
        <taxon>Physciaceae</taxon>
        <taxon>Heterodermia</taxon>
    </lineage>
</organism>
<reference evidence="4" key="1">
    <citation type="submission" date="2021-03" db="EMBL/GenBank/DDBJ databases">
        <authorList>
            <person name="Tagirdzhanova G."/>
        </authorList>
    </citation>
    <scope>NUCLEOTIDE SEQUENCE</scope>
</reference>
<name>A0A8H3IVE7_9LECA</name>
<keyword evidence="5" id="KW-1185">Reference proteome</keyword>
<proteinExistence type="predicted"/>
<accession>A0A8H3IVE7</accession>
<feature type="compositionally biased region" description="Basic and acidic residues" evidence="1">
    <location>
        <begin position="196"/>
        <end position="213"/>
    </location>
</feature>
<feature type="compositionally biased region" description="Acidic residues" evidence="1">
    <location>
        <begin position="63"/>
        <end position="82"/>
    </location>
</feature>
<feature type="compositionally biased region" description="Basic and acidic residues" evidence="1">
    <location>
        <begin position="152"/>
        <end position="165"/>
    </location>
</feature>
<dbReference type="Pfam" id="PF13600">
    <property type="entry name" value="DUF4140"/>
    <property type="match status" value="1"/>
</dbReference>
<feature type="domain" description="DUF4139" evidence="2">
    <location>
        <begin position="283"/>
        <end position="766"/>
    </location>
</feature>
<dbReference type="InterPro" id="IPR011935">
    <property type="entry name" value="CHP02231"/>
</dbReference>
<comment type="caution">
    <text evidence="4">The sequence shown here is derived from an EMBL/GenBank/DDBJ whole genome shotgun (WGS) entry which is preliminary data.</text>
</comment>
<evidence type="ECO:0000313" key="5">
    <source>
        <dbReference type="Proteomes" id="UP000664521"/>
    </source>
</evidence>
<gene>
    <name evidence="4" type="ORF">HETSPECPRED_009718</name>
</gene>
<dbReference type="EMBL" id="CAJPDS010000081">
    <property type="protein sequence ID" value="CAF9935260.1"/>
    <property type="molecule type" value="Genomic_DNA"/>
</dbReference>
<dbReference type="InterPro" id="IPR025554">
    <property type="entry name" value="DUF4140"/>
</dbReference>
<feature type="compositionally biased region" description="Basic residues" evidence="1">
    <location>
        <begin position="186"/>
        <end position="195"/>
    </location>
</feature>
<evidence type="ECO:0000256" key="1">
    <source>
        <dbReference type="SAM" id="MobiDB-lite"/>
    </source>
</evidence>
<evidence type="ECO:0000313" key="4">
    <source>
        <dbReference type="EMBL" id="CAF9935260.1"/>
    </source>
</evidence>
<protein>
    <recommendedName>
        <fullName evidence="6">DUF4139 domain-containing protein</fullName>
    </recommendedName>
</protein>
<dbReference type="PANTHER" id="PTHR31005">
    <property type="entry name" value="DUF4139 DOMAIN-CONTAINING PROTEIN"/>
    <property type="match status" value="1"/>
</dbReference>
<evidence type="ECO:0000259" key="2">
    <source>
        <dbReference type="Pfam" id="PF13598"/>
    </source>
</evidence>
<dbReference type="PANTHER" id="PTHR31005:SF8">
    <property type="entry name" value="DUF4139 DOMAIN-CONTAINING PROTEIN"/>
    <property type="match status" value="1"/>
</dbReference>
<feature type="region of interest" description="Disordered" evidence="1">
    <location>
        <begin position="389"/>
        <end position="409"/>
    </location>
</feature>
<evidence type="ECO:0008006" key="6">
    <source>
        <dbReference type="Google" id="ProtNLM"/>
    </source>
</evidence>
<dbReference type="NCBIfam" id="TIGR02231">
    <property type="entry name" value="mucoidy inhibitor MuiA family protein"/>
    <property type="match status" value="1"/>
</dbReference>
<feature type="region of interest" description="Disordered" evidence="1">
    <location>
        <begin position="238"/>
        <end position="258"/>
    </location>
</feature>
<feature type="domain" description="DUF4140" evidence="3">
    <location>
        <begin position="9"/>
        <end position="116"/>
    </location>
</feature>